<name>A0A2N1PTM4_9BACT</name>
<dbReference type="Proteomes" id="UP000233256">
    <property type="component" value="Unassembled WGS sequence"/>
</dbReference>
<dbReference type="SUPFAM" id="SSF49464">
    <property type="entry name" value="Carboxypeptidase regulatory domain-like"/>
    <property type="match status" value="1"/>
</dbReference>
<dbReference type="SUPFAM" id="SSF69304">
    <property type="entry name" value="Tricorn protease N-terminal domain"/>
    <property type="match status" value="1"/>
</dbReference>
<reference evidence="1 2" key="1">
    <citation type="journal article" date="2017" name="ISME J.">
        <title>Potential for microbial H2 and metal transformations associated with novel bacteria and archaea in deep terrestrial subsurface sediments.</title>
        <authorList>
            <person name="Hernsdorf A.W."/>
            <person name="Amano Y."/>
            <person name="Miyakawa K."/>
            <person name="Ise K."/>
            <person name="Suzuki Y."/>
            <person name="Anantharaman K."/>
            <person name="Probst A."/>
            <person name="Burstein D."/>
            <person name="Thomas B.C."/>
            <person name="Banfield J.F."/>
        </authorList>
    </citation>
    <scope>NUCLEOTIDE SEQUENCE [LARGE SCALE GENOMIC DNA]</scope>
    <source>
        <strain evidence="1">HGW-Wallbacteria-1</strain>
    </source>
</reference>
<dbReference type="Gene3D" id="2.60.40.1120">
    <property type="entry name" value="Carboxypeptidase-like, regulatory domain"/>
    <property type="match status" value="2"/>
</dbReference>
<organism evidence="1 2">
    <name type="scientific">Candidatus Wallbacteria bacterium HGW-Wallbacteria-1</name>
    <dbReference type="NCBI Taxonomy" id="2013854"/>
    <lineage>
        <taxon>Bacteria</taxon>
        <taxon>Candidatus Walliibacteriota</taxon>
    </lineage>
</organism>
<dbReference type="EMBL" id="PGXC01000002">
    <property type="protein sequence ID" value="PKK91666.1"/>
    <property type="molecule type" value="Genomic_DNA"/>
</dbReference>
<dbReference type="PROSITE" id="PS51257">
    <property type="entry name" value="PROKAR_LIPOPROTEIN"/>
    <property type="match status" value="1"/>
</dbReference>
<dbReference type="SUPFAM" id="SSF49452">
    <property type="entry name" value="Starch-binding domain-like"/>
    <property type="match status" value="1"/>
</dbReference>
<dbReference type="InterPro" id="IPR011042">
    <property type="entry name" value="6-blade_b-propeller_TolB-like"/>
</dbReference>
<sequence length="444" mass="47465">MRFLSFFIGILAAFFMTGCDNGDLLDQLTGMSSDGSSGIIRGTVSIPYSQKTGDASGSIVVTLLNTRISTECDSEGRFSLTEVPAGKYTLLASLGDTYKAIRSEVSVETDGVSEVDNFYLGKTGRITGTVYIDGAEDHSGVTVRETSTDIEVITDSLGNYALEALPAGIWTISFSKAGVNDISRSNVAVTSDATTQLSRVVLSAIGAVTDILYIETSDTSTVGIAISDRGDRLAVSYRNPVSGNSDIGVANLDGTDFSLAVSSYLDDLNPCWSDSDNSIVYSRGGSLFSMALASAADTLLIQGGTSGHWNPANSSLLHVLNGGIWVRPADTEGEADVSLTNIGTHPRQEINSGKVIFCRGSEIWLMDSEGNNQTLVSTEGKNPCWLSSQYEILYEWNGDIYRKNVMSSSAYKVVSGGVSPAWIPSQSRVVYYSPEDKKVRMMQL</sequence>
<evidence type="ECO:0000313" key="1">
    <source>
        <dbReference type="EMBL" id="PKK91666.1"/>
    </source>
</evidence>
<comment type="caution">
    <text evidence="1">The sequence shown here is derived from an EMBL/GenBank/DDBJ whole genome shotgun (WGS) entry which is preliminary data.</text>
</comment>
<proteinExistence type="predicted"/>
<gene>
    <name evidence="1" type="ORF">CVV64_03095</name>
</gene>
<dbReference type="AlphaFoldDB" id="A0A2N1PTM4"/>
<protein>
    <recommendedName>
        <fullName evidence="3">Carboxypeptidase regulatory-like domain-containing protein</fullName>
    </recommendedName>
</protein>
<accession>A0A2N1PTM4</accession>
<dbReference type="InterPro" id="IPR013784">
    <property type="entry name" value="Carb-bd-like_fold"/>
</dbReference>
<dbReference type="Gene3D" id="2.120.10.30">
    <property type="entry name" value="TolB, C-terminal domain"/>
    <property type="match status" value="1"/>
</dbReference>
<evidence type="ECO:0008006" key="3">
    <source>
        <dbReference type="Google" id="ProtNLM"/>
    </source>
</evidence>
<evidence type="ECO:0000313" key="2">
    <source>
        <dbReference type="Proteomes" id="UP000233256"/>
    </source>
</evidence>
<dbReference type="InterPro" id="IPR008969">
    <property type="entry name" value="CarboxyPept-like_regulatory"/>
</dbReference>
<dbReference type="GO" id="GO:0030246">
    <property type="term" value="F:carbohydrate binding"/>
    <property type="evidence" value="ECO:0007669"/>
    <property type="project" value="InterPro"/>
</dbReference>